<proteinExistence type="predicted"/>
<dbReference type="EMBL" id="MK522038">
    <property type="protein sequence ID" value="QOR60447.1"/>
    <property type="molecule type" value="Genomic_DNA"/>
</dbReference>
<protein>
    <submittedName>
        <fullName evidence="2">Uncharacterized protein</fullName>
    </submittedName>
</protein>
<evidence type="ECO:0000313" key="2">
    <source>
        <dbReference type="EMBL" id="QOR60447.1"/>
    </source>
</evidence>
<organism evidence="2">
    <name type="scientific">Bathycoccus sp. RCC716 virus 2</name>
    <dbReference type="NCBI Taxonomy" id="2530039"/>
    <lineage>
        <taxon>Viruses</taxon>
        <taxon>Varidnaviria</taxon>
        <taxon>Bamfordvirae</taxon>
        <taxon>Nucleocytoviricota</taxon>
        <taxon>Megaviricetes</taxon>
        <taxon>Algavirales</taxon>
        <taxon>Phycodnaviridae</taxon>
        <taxon>Prasinovirus</taxon>
    </lineage>
</organism>
<accession>A0A7S6NYF3</accession>
<name>A0A7S6NYF3_9PHYC</name>
<reference evidence="2" key="1">
    <citation type="submission" date="2019-02" db="EMBL/GenBank/DDBJ databases">
        <authorList>
            <person name="Bachy C."/>
            <person name="Yung C.-M."/>
            <person name="Roux S."/>
            <person name="Sullivan M.B."/>
            <person name="Worden A.Z."/>
        </authorList>
    </citation>
    <scope>NUCLEOTIDE SEQUENCE</scope>
    <source>
        <strain evidence="2">BII-V2</strain>
    </source>
</reference>
<feature type="region of interest" description="Disordered" evidence="1">
    <location>
        <begin position="1"/>
        <end position="52"/>
    </location>
</feature>
<feature type="compositionally biased region" description="Basic residues" evidence="1">
    <location>
        <begin position="29"/>
        <end position="40"/>
    </location>
</feature>
<sequence>MNSFPVRNKSSKNLQKKTNNKAPNSPKTPRSKSKSNRKNPLRQGGAFKNLNDLIKHYAEKQK</sequence>
<evidence type="ECO:0000256" key="1">
    <source>
        <dbReference type="SAM" id="MobiDB-lite"/>
    </source>
</evidence>